<dbReference type="InterPro" id="IPR056792">
    <property type="entry name" value="PRC_RimM"/>
</dbReference>
<dbReference type="EMBL" id="LO017727">
    <property type="protein sequence ID" value="CRH08150.1"/>
    <property type="molecule type" value="Genomic_DNA"/>
</dbReference>
<dbReference type="Pfam" id="PF01782">
    <property type="entry name" value="RimM"/>
    <property type="match status" value="1"/>
</dbReference>
<dbReference type="PANTHER" id="PTHR33692">
    <property type="entry name" value="RIBOSOME MATURATION FACTOR RIMM"/>
    <property type="match status" value="1"/>
</dbReference>
<organism evidence="8">
    <name type="scientific">Magnetococcus massalia (strain MO-1)</name>
    <dbReference type="NCBI Taxonomy" id="451514"/>
    <lineage>
        <taxon>Bacteria</taxon>
        <taxon>Pseudomonadati</taxon>
        <taxon>Pseudomonadota</taxon>
        <taxon>Magnetococcia</taxon>
        <taxon>Magnetococcales</taxon>
        <taxon>Magnetococcaceae</taxon>
        <taxon>Magnetococcus</taxon>
    </lineage>
</organism>
<feature type="domain" description="Ribosome maturation factor RimM PRC barrel" evidence="7">
    <location>
        <begin position="107"/>
        <end position="175"/>
    </location>
</feature>
<dbReference type="SUPFAM" id="SSF50346">
    <property type="entry name" value="PRC-barrel domain"/>
    <property type="match status" value="1"/>
</dbReference>
<comment type="similarity">
    <text evidence="5">Belongs to the RimM family.</text>
</comment>
<dbReference type="PANTHER" id="PTHR33692:SF1">
    <property type="entry name" value="RIBOSOME MATURATION FACTOR RIMM"/>
    <property type="match status" value="1"/>
</dbReference>
<dbReference type="Gene3D" id="2.30.30.240">
    <property type="entry name" value="PRC-barrel domain"/>
    <property type="match status" value="1"/>
</dbReference>
<gene>
    <name evidence="5 8" type="primary">rimM</name>
    <name evidence="8" type="ORF">MAGMO_4022</name>
</gene>
<dbReference type="GO" id="GO:0005737">
    <property type="term" value="C:cytoplasm"/>
    <property type="evidence" value="ECO:0007669"/>
    <property type="project" value="UniProtKB-SubCell"/>
</dbReference>
<dbReference type="AlphaFoldDB" id="A0A1S7LMQ6"/>
<dbReference type="GO" id="GO:0006364">
    <property type="term" value="P:rRNA processing"/>
    <property type="evidence" value="ECO:0007669"/>
    <property type="project" value="UniProtKB-UniRule"/>
</dbReference>
<evidence type="ECO:0000256" key="3">
    <source>
        <dbReference type="ARBA" id="ARBA00022552"/>
    </source>
</evidence>
<reference evidence="8" key="1">
    <citation type="submission" date="2015-04" db="EMBL/GenBank/DDBJ databases">
        <authorList>
            <person name="Syromyatnikov M.Y."/>
            <person name="Popov V.N."/>
        </authorList>
    </citation>
    <scope>NUCLEOTIDE SEQUENCE</scope>
    <source>
        <strain evidence="8">MO-1</strain>
    </source>
</reference>
<comment type="subunit">
    <text evidence="5">Binds ribosomal protein uS19.</text>
</comment>
<dbReference type="GO" id="GO:0005840">
    <property type="term" value="C:ribosome"/>
    <property type="evidence" value="ECO:0007669"/>
    <property type="project" value="InterPro"/>
</dbReference>
<dbReference type="InterPro" id="IPR009000">
    <property type="entry name" value="Transl_B-barrel_sf"/>
</dbReference>
<evidence type="ECO:0000259" key="6">
    <source>
        <dbReference type="Pfam" id="PF01782"/>
    </source>
</evidence>
<dbReference type="Pfam" id="PF24986">
    <property type="entry name" value="PRC_RimM"/>
    <property type="match status" value="1"/>
</dbReference>
<dbReference type="GO" id="GO:0042274">
    <property type="term" value="P:ribosomal small subunit biogenesis"/>
    <property type="evidence" value="ECO:0007669"/>
    <property type="project" value="UniProtKB-UniRule"/>
</dbReference>
<dbReference type="Gene3D" id="2.40.30.60">
    <property type="entry name" value="RimM"/>
    <property type="match status" value="1"/>
</dbReference>
<evidence type="ECO:0000256" key="1">
    <source>
        <dbReference type="ARBA" id="ARBA00022490"/>
    </source>
</evidence>
<evidence type="ECO:0000313" key="8">
    <source>
        <dbReference type="EMBL" id="CRH08150.1"/>
    </source>
</evidence>
<keyword evidence="4 5" id="KW-0143">Chaperone</keyword>
<keyword evidence="3 5" id="KW-0698">rRNA processing</keyword>
<feature type="domain" description="RimM N-terminal" evidence="6">
    <location>
        <begin position="11"/>
        <end position="93"/>
    </location>
</feature>
<accession>A0A1S7LMQ6</accession>
<evidence type="ECO:0000256" key="5">
    <source>
        <dbReference type="HAMAP-Rule" id="MF_00014"/>
    </source>
</evidence>
<dbReference type="NCBIfam" id="TIGR02273">
    <property type="entry name" value="16S_RimM"/>
    <property type="match status" value="1"/>
</dbReference>
<dbReference type="InterPro" id="IPR036976">
    <property type="entry name" value="RimM_N_sf"/>
</dbReference>
<evidence type="ECO:0000256" key="4">
    <source>
        <dbReference type="ARBA" id="ARBA00023186"/>
    </source>
</evidence>
<comment type="subcellular location">
    <subcellularLocation>
        <location evidence="5">Cytoplasm</location>
    </subcellularLocation>
</comment>
<dbReference type="InterPro" id="IPR011961">
    <property type="entry name" value="RimM"/>
</dbReference>
<evidence type="ECO:0000259" key="7">
    <source>
        <dbReference type="Pfam" id="PF24986"/>
    </source>
</evidence>
<keyword evidence="1 5" id="KW-0963">Cytoplasm</keyword>
<dbReference type="GO" id="GO:0043022">
    <property type="term" value="F:ribosome binding"/>
    <property type="evidence" value="ECO:0007669"/>
    <property type="project" value="InterPro"/>
</dbReference>
<proteinExistence type="inferred from homology"/>
<name>A0A1S7LMQ6_MAGMO</name>
<dbReference type="HAMAP" id="MF_00014">
    <property type="entry name" value="Ribosome_mat_RimM"/>
    <property type="match status" value="1"/>
</dbReference>
<dbReference type="InterPro" id="IPR011033">
    <property type="entry name" value="PRC_barrel-like_sf"/>
</dbReference>
<sequence>MNDVEPVRWVTIGRVVGAFGVRGELRIRALTEKPKAILDHTIWWLQHESGRRQEIRLLSGRDTPKGVVVKLEGVKDRNQVDAYVGAEIQIPRTMLAQADGSDEDGLWADLIGCRVEEKSGNSLGTVAEMMATGANDVMIVRGGPDGEKLIPYTKEVIDNVDLENHCIKVTLLEGM</sequence>
<comment type="domain">
    <text evidence="5">The PRC barrel domain binds ribosomal protein uS19.</text>
</comment>
<dbReference type="InterPro" id="IPR002676">
    <property type="entry name" value="RimM_N"/>
</dbReference>
<protein>
    <recommendedName>
        <fullName evidence="5">Ribosome maturation factor RimM</fullName>
    </recommendedName>
</protein>
<keyword evidence="2 5" id="KW-0690">Ribosome biogenesis</keyword>
<comment type="function">
    <text evidence="5">An accessory protein needed during the final step in the assembly of 30S ribosomal subunit, possibly for assembly of the head region. Essential for efficient processing of 16S rRNA. May be needed both before and after RbfA during the maturation of 16S rRNA. It has affinity for free ribosomal 30S subunits but not for 70S ribosomes.</text>
</comment>
<evidence type="ECO:0000256" key="2">
    <source>
        <dbReference type="ARBA" id="ARBA00022517"/>
    </source>
</evidence>
<dbReference type="SUPFAM" id="SSF50447">
    <property type="entry name" value="Translation proteins"/>
    <property type="match status" value="1"/>
</dbReference>